<evidence type="ECO:0000313" key="2">
    <source>
        <dbReference type="Proteomes" id="UP001291623"/>
    </source>
</evidence>
<evidence type="ECO:0000313" key="1">
    <source>
        <dbReference type="EMBL" id="KAK4379800.1"/>
    </source>
</evidence>
<gene>
    <name evidence="1" type="ORF">RND71_001662</name>
</gene>
<name>A0AAE1T0N2_9SOLA</name>
<dbReference type="InterPro" id="IPR039845">
    <property type="entry name" value="FAM192A"/>
</dbReference>
<dbReference type="PANTHER" id="PTHR13495">
    <property type="entry name" value="NEFA-INTERACTING NUCLEAR PROTEIN NIP30"/>
    <property type="match status" value="1"/>
</dbReference>
<dbReference type="GO" id="GO:0005634">
    <property type="term" value="C:nucleus"/>
    <property type="evidence" value="ECO:0007669"/>
    <property type="project" value="TreeGrafter"/>
</dbReference>
<protein>
    <submittedName>
        <fullName evidence="1">Uncharacterized protein</fullName>
    </submittedName>
</protein>
<proteinExistence type="predicted"/>
<dbReference type="AlphaFoldDB" id="A0AAE1T0N2"/>
<accession>A0AAE1T0N2</accession>
<comment type="caution">
    <text evidence="1">The sequence shown here is derived from an EMBL/GenBank/DDBJ whole genome shotgun (WGS) entry which is preliminary data.</text>
</comment>
<keyword evidence="2" id="KW-1185">Reference proteome</keyword>
<dbReference type="PANTHER" id="PTHR13495:SF0">
    <property type="entry name" value="PSME3-INTERACTING PROTEIN"/>
    <property type="match status" value="1"/>
</dbReference>
<organism evidence="1 2">
    <name type="scientific">Anisodus tanguticus</name>
    <dbReference type="NCBI Taxonomy" id="243964"/>
    <lineage>
        <taxon>Eukaryota</taxon>
        <taxon>Viridiplantae</taxon>
        <taxon>Streptophyta</taxon>
        <taxon>Embryophyta</taxon>
        <taxon>Tracheophyta</taxon>
        <taxon>Spermatophyta</taxon>
        <taxon>Magnoliopsida</taxon>
        <taxon>eudicotyledons</taxon>
        <taxon>Gunneridae</taxon>
        <taxon>Pentapetalae</taxon>
        <taxon>asterids</taxon>
        <taxon>lamiids</taxon>
        <taxon>Solanales</taxon>
        <taxon>Solanaceae</taxon>
        <taxon>Solanoideae</taxon>
        <taxon>Hyoscyameae</taxon>
        <taxon>Anisodus</taxon>
    </lineage>
</organism>
<dbReference type="EMBL" id="JAVYJV010000001">
    <property type="protein sequence ID" value="KAK4379800.1"/>
    <property type="molecule type" value="Genomic_DNA"/>
</dbReference>
<sequence length="138" mass="15411">MAVEDFPLPMSLMNFVSEDQLAELNNTRGARVEDGTTQRDRPLYEWDFKRKYRVESKVKLLGSAEPVVKVVSLHLSSSGSCVLLSGPPKALDEDETEFLEKLDMDPQAQLDLDKSVMAGVWISSASYVVALYDTCHLV</sequence>
<dbReference type="Proteomes" id="UP001291623">
    <property type="component" value="Unassembled WGS sequence"/>
</dbReference>
<reference evidence="1" key="1">
    <citation type="submission" date="2023-12" db="EMBL/GenBank/DDBJ databases">
        <title>Genome assembly of Anisodus tanguticus.</title>
        <authorList>
            <person name="Wang Y.-J."/>
        </authorList>
    </citation>
    <scope>NUCLEOTIDE SEQUENCE</scope>
    <source>
        <strain evidence="1">KB-2021</strain>
        <tissue evidence="1">Leaf</tissue>
    </source>
</reference>